<organism evidence="2 3">
    <name type="scientific">Clostridium boliviensis</name>
    <dbReference type="NCBI Taxonomy" id="318465"/>
    <lineage>
        <taxon>Bacteria</taxon>
        <taxon>Bacillati</taxon>
        <taxon>Bacillota</taxon>
        <taxon>Clostridia</taxon>
        <taxon>Eubacteriales</taxon>
        <taxon>Clostridiaceae</taxon>
        <taxon>Clostridium</taxon>
    </lineage>
</organism>
<dbReference type="Proteomes" id="UP001276854">
    <property type="component" value="Unassembled WGS sequence"/>
</dbReference>
<feature type="domain" description="Methyltransferase" evidence="1">
    <location>
        <begin position="55"/>
        <end position="142"/>
    </location>
</feature>
<accession>A0ABU4GPX9</accession>
<dbReference type="GO" id="GO:0032259">
    <property type="term" value="P:methylation"/>
    <property type="evidence" value="ECO:0007669"/>
    <property type="project" value="UniProtKB-KW"/>
</dbReference>
<dbReference type="SUPFAM" id="SSF53335">
    <property type="entry name" value="S-adenosyl-L-methionine-dependent methyltransferases"/>
    <property type="match status" value="1"/>
</dbReference>
<protein>
    <submittedName>
        <fullName evidence="2">Methyltransferase domain-containing protein</fullName>
    </submittedName>
</protein>
<proteinExistence type="predicted"/>
<dbReference type="Gene3D" id="3.40.50.150">
    <property type="entry name" value="Vaccinia Virus protein VP39"/>
    <property type="match status" value="1"/>
</dbReference>
<dbReference type="Pfam" id="PF13649">
    <property type="entry name" value="Methyltransf_25"/>
    <property type="match status" value="1"/>
</dbReference>
<evidence type="ECO:0000313" key="2">
    <source>
        <dbReference type="EMBL" id="MDW2799700.1"/>
    </source>
</evidence>
<dbReference type="GO" id="GO:0008168">
    <property type="term" value="F:methyltransferase activity"/>
    <property type="evidence" value="ECO:0007669"/>
    <property type="project" value="UniProtKB-KW"/>
</dbReference>
<keyword evidence="3" id="KW-1185">Reference proteome</keyword>
<gene>
    <name evidence="2" type="ORF">RZO55_19175</name>
</gene>
<sequence>MNDISPELKKLYQNYSGDIKKLLQENPRLDYLYALSEIRENLLDWFEFKPEGTLLQVGSDYGALTGLYSRRVKEVTVLDPNQNNLSFNRLRHEKRNNIRYVNGDIHSFTSDQRFDYIVFAGSLCDPYKAAAEKARELLKPEGSMIAAIANRLGLKYQAGAKKEQYSLSRAELMELLCGSRGDEGTVKFYYPMPDYRLPVTLYSDGYLPGKGDLTHAILAYDYPKYLRFDLGKMFDEVCEGKQFETFANSFLTIWSRHEEN</sequence>
<dbReference type="InterPro" id="IPR041698">
    <property type="entry name" value="Methyltransf_25"/>
</dbReference>
<dbReference type="RefSeq" id="WP_318065886.1">
    <property type="nucleotide sequence ID" value="NZ_JAWONS010000280.1"/>
</dbReference>
<dbReference type="InterPro" id="IPR029063">
    <property type="entry name" value="SAM-dependent_MTases_sf"/>
</dbReference>
<keyword evidence="2" id="KW-0808">Transferase</keyword>
<evidence type="ECO:0000259" key="1">
    <source>
        <dbReference type="Pfam" id="PF13649"/>
    </source>
</evidence>
<dbReference type="EMBL" id="JAWONS010000280">
    <property type="protein sequence ID" value="MDW2799700.1"/>
    <property type="molecule type" value="Genomic_DNA"/>
</dbReference>
<reference evidence="2 3" key="1">
    <citation type="submission" date="2023-10" db="EMBL/GenBank/DDBJ databases">
        <title>A novel Glycoside Hydrolase 43-Like Enzyme from Clostrdium boliviensis is an Endo-xylanase, and a Candidate for Xylooligosaccharides Production from Different Xylan Substrates.</title>
        <authorList>
            <person name="Alvarez M.T."/>
            <person name="Rocabado-Villegas L.R."/>
            <person name="Salas-Veizaga D.M."/>
            <person name="Linares-Pasten J.A."/>
            <person name="Gudmundsdottir E.E."/>
            <person name="Hreggvidsson G.O."/>
            <person name="Adlercreutz P."/>
            <person name="Nordberg Karlsson E."/>
        </authorList>
    </citation>
    <scope>NUCLEOTIDE SEQUENCE [LARGE SCALE GENOMIC DNA]</scope>
    <source>
        <strain evidence="2 3">E-1</strain>
    </source>
</reference>
<dbReference type="CDD" id="cd02440">
    <property type="entry name" value="AdoMet_MTases"/>
    <property type="match status" value="1"/>
</dbReference>
<evidence type="ECO:0000313" key="3">
    <source>
        <dbReference type="Proteomes" id="UP001276854"/>
    </source>
</evidence>
<comment type="caution">
    <text evidence="2">The sequence shown here is derived from an EMBL/GenBank/DDBJ whole genome shotgun (WGS) entry which is preliminary data.</text>
</comment>
<keyword evidence="2" id="KW-0489">Methyltransferase</keyword>
<name>A0ABU4GPX9_9CLOT</name>